<dbReference type="EMBL" id="CAUOFW020003147">
    <property type="protein sequence ID" value="CAK9158261.1"/>
    <property type="molecule type" value="Genomic_DNA"/>
</dbReference>
<evidence type="ECO:0000313" key="2">
    <source>
        <dbReference type="Proteomes" id="UP001642360"/>
    </source>
</evidence>
<name>A0ABC8SQQ4_9AQUA</name>
<protein>
    <submittedName>
        <fullName evidence="1">Uncharacterized protein</fullName>
    </submittedName>
</protein>
<accession>A0ABC8SQQ4</accession>
<dbReference type="Proteomes" id="UP001642360">
    <property type="component" value="Unassembled WGS sequence"/>
</dbReference>
<keyword evidence="2" id="KW-1185">Reference proteome</keyword>
<reference evidence="1 2" key="1">
    <citation type="submission" date="2024-02" db="EMBL/GenBank/DDBJ databases">
        <authorList>
            <person name="Vignale AGUSTIN F."/>
            <person name="Sosa J E."/>
            <person name="Modenutti C."/>
        </authorList>
    </citation>
    <scope>NUCLEOTIDE SEQUENCE [LARGE SCALE GENOMIC DNA]</scope>
</reference>
<sequence>MQFQPDTNALGINEFLDMVPVGSDEHSCEDSGSNKISVVESETKCIYTIEGVLPLRTVDHVEVVQGQLEPGFCVGELLEENVDRGILLQMDTTPDICSNNHMGNFGFLQNNYNSVQDDFSVVSAGDHIYSLFNIE</sequence>
<dbReference type="AlphaFoldDB" id="A0ABC8SQQ4"/>
<proteinExistence type="predicted"/>
<organism evidence="1 2">
    <name type="scientific">Ilex paraguariensis</name>
    <name type="common">yerba mate</name>
    <dbReference type="NCBI Taxonomy" id="185542"/>
    <lineage>
        <taxon>Eukaryota</taxon>
        <taxon>Viridiplantae</taxon>
        <taxon>Streptophyta</taxon>
        <taxon>Embryophyta</taxon>
        <taxon>Tracheophyta</taxon>
        <taxon>Spermatophyta</taxon>
        <taxon>Magnoliopsida</taxon>
        <taxon>eudicotyledons</taxon>
        <taxon>Gunneridae</taxon>
        <taxon>Pentapetalae</taxon>
        <taxon>asterids</taxon>
        <taxon>campanulids</taxon>
        <taxon>Aquifoliales</taxon>
        <taxon>Aquifoliaceae</taxon>
        <taxon>Ilex</taxon>
    </lineage>
</organism>
<evidence type="ECO:0000313" key="1">
    <source>
        <dbReference type="EMBL" id="CAK9158261.1"/>
    </source>
</evidence>
<gene>
    <name evidence="1" type="ORF">ILEXP_LOCUS26877</name>
</gene>
<comment type="caution">
    <text evidence="1">The sequence shown here is derived from an EMBL/GenBank/DDBJ whole genome shotgun (WGS) entry which is preliminary data.</text>
</comment>